<organism evidence="2 3">
    <name type="scientific">Ephemerocybe angulata</name>
    <dbReference type="NCBI Taxonomy" id="980116"/>
    <lineage>
        <taxon>Eukaryota</taxon>
        <taxon>Fungi</taxon>
        <taxon>Dikarya</taxon>
        <taxon>Basidiomycota</taxon>
        <taxon>Agaricomycotina</taxon>
        <taxon>Agaricomycetes</taxon>
        <taxon>Agaricomycetidae</taxon>
        <taxon>Agaricales</taxon>
        <taxon>Agaricineae</taxon>
        <taxon>Psathyrellaceae</taxon>
        <taxon>Ephemerocybe</taxon>
    </lineage>
</organism>
<dbReference type="EMBL" id="JAACJK010000109">
    <property type="protein sequence ID" value="KAF5333377.1"/>
    <property type="molecule type" value="Genomic_DNA"/>
</dbReference>
<protein>
    <submittedName>
        <fullName evidence="2">Uncharacterized protein</fullName>
    </submittedName>
</protein>
<reference evidence="2 3" key="1">
    <citation type="journal article" date="2020" name="ISME J.">
        <title>Uncovering the hidden diversity of litter-decomposition mechanisms in mushroom-forming fungi.</title>
        <authorList>
            <person name="Floudas D."/>
            <person name="Bentzer J."/>
            <person name="Ahren D."/>
            <person name="Johansson T."/>
            <person name="Persson P."/>
            <person name="Tunlid A."/>
        </authorList>
    </citation>
    <scope>NUCLEOTIDE SEQUENCE [LARGE SCALE GENOMIC DNA]</scope>
    <source>
        <strain evidence="2 3">CBS 175.51</strain>
    </source>
</reference>
<keyword evidence="3" id="KW-1185">Reference proteome</keyword>
<feature type="transmembrane region" description="Helical" evidence="1">
    <location>
        <begin position="402"/>
        <end position="419"/>
    </location>
</feature>
<accession>A0A8H5C1B1</accession>
<comment type="caution">
    <text evidence="2">The sequence shown here is derived from an EMBL/GenBank/DDBJ whole genome shotgun (WGS) entry which is preliminary data.</text>
</comment>
<feature type="transmembrane region" description="Helical" evidence="1">
    <location>
        <begin position="340"/>
        <end position="364"/>
    </location>
</feature>
<dbReference type="AlphaFoldDB" id="A0A8H5C1B1"/>
<feature type="transmembrane region" description="Helical" evidence="1">
    <location>
        <begin position="431"/>
        <end position="458"/>
    </location>
</feature>
<proteinExistence type="predicted"/>
<dbReference type="OrthoDB" id="3208379at2759"/>
<evidence type="ECO:0000313" key="2">
    <source>
        <dbReference type="EMBL" id="KAF5333377.1"/>
    </source>
</evidence>
<keyword evidence="1" id="KW-0812">Transmembrane</keyword>
<evidence type="ECO:0000313" key="3">
    <source>
        <dbReference type="Proteomes" id="UP000541558"/>
    </source>
</evidence>
<name>A0A8H5C1B1_9AGAR</name>
<keyword evidence="1" id="KW-1133">Transmembrane helix</keyword>
<feature type="transmembrane region" description="Helical" evidence="1">
    <location>
        <begin position="266"/>
        <end position="287"/>
    </location>
</feature>
<gene>
    <name evidence="2" type="ORF">D9611_002383</name>
</gene>
<dbReference type="Proteomes" id="UP000541558">
    <property type="component" value="Unassembled WGS sequence"/>
</dbReference>
<evidence type="ECO:0000256" key="1">
    <source>
        <dbReference type="SAM" id="Phobius"/>
    </source>
</evidence>
<keyword evidence="1" id="KW-0472">Membrane</keyword>
<feature type="transmembrane region" description="Helical" evidence="1">
    <location>
        <begin position="317"/>
        <end position="334"/>
    </location>
</feature>
<sequence>MSVADSGPPGNDYARSNTLASGLDYENALLCEQTIPEAWSLCVHPQGWIYFHNASLKVVVDYDIRTPENLAAVYRSIGDYPLNNLEDDMEVHLHVQNEDKGPECVILFSLAINHKHCVASYSPNDITEATVSFLDPKIQNRARRLYWNYLYNHPTHVKTPERALRDAADALTCFYTDNMIMGVKSTAPFSKAECEELTVILKDFTKPYHEDSISKTVFLSWVLREVCRYRNAESYGVYTFKEALLLRQARQSTVNPPVPLEHSNPMAFMLLNLVINCVFFGIPRTYWTTSEFRGRLSAVQQNWDSYIERLVREYSHFLLISTVLLSATVGFLSVDNISEGARLAATVSALTSMSSIIIGVFSIWRHQANTSTKHSYTYMHNVQHSAFGIPGHAILLSLPPTLLVWAIIGFTVALLAYVAQGATSPDQWGRISTAALLGIFAVLLSAVLLALYTFSIIWTLQRRRRPSWSCSLFRSKNIIEKVTASRPIEDRV</sequence>